<evidence type="ECO:0000256" key="1">
    <source>
        <dbReference type="SAM" id="MobiDB-lite"/>
    </source>
</evidence>
<dbReference type="Gene3D" id="1.10.10.580">
    <property type="entry name" value="Structural maintenance of chromosome 1. Chain E"/>
    <property type="match status" value="1"/>
</dbReference>
<dbReference type="PANTHER" id="PTHR12585">
    <property type="entry name" value="SCC1 / RAD21 FAMILY MEMBER"/>
    <property type="match status" value="1"/>
</dbReference>
<dbReference type="Pfam" id="PF04824">
    <property type="entry name" value="Rad21_Rec8"/>
    <property type="match status" value="1"/>
</dbReference>
<dbReference type="Proteomes" id="UP000298390">
    <property type="component" value="Unassembled WGS sequence"/>
</dbReference>
<comment type="caution">
    <text evidence="3">The sequence shown here is derived from an EMBL/GenBank/DDBJ whole genome shotgun (WGS) entry which is preliminary data.</text>
</comment>
<dbReference type="AlphaFoldDB" id="A0A4Y9YMI5"/>
<dbReference type="InterPro" id="IPR039781">
    <property type="entry name" value="Rad21/Rec8-like"/>
</dbReference>
<dbReference type="PANTHER" id="PTHR12585:SF69">
    <property type="entry name" value="FI11703P"/>
    <property type="match status" value="1"/>
</dbReference>
<proteinExistence type="predicted"/>
<dbReference type="InterPro" id="IPR023093">
    <property type="entry name" value="ScpA-like_C"/>
</dbReference>
<dbReference type="GO" id="GO:1990414">
    <property type="term" value="P:replication-born double-strand break repair via sister chromatid exchange"/>
    <property type="evidence" value="ECO:0007669"/>
    <property type="project" value="TreeGrafter"/>
</dbReference>
<accession>A0A4Y9YMI5</accession>
<dbReference type="EMBL" id="SEKV01000148">
    <property type="protein sequence ID" value="TFY62923.1"/>
    <property type="molecule type" value="Genomic_DNA"/>
</dbReference>
<dbReference type="InterPro" id="IPR006909">
    <property type="entry name" value="Rad21/Rec8_C_eu"/>
</dbReference>
<evidence type="ECO:0000313" key="3">
    <source>
        <dbReference type="EMBL" id="TFY62923.1"/>
    </source>
</evidence>
<dbReference type="GO" id="GO:0007062">
    <property type="term" value="P:sister chromatid cohesion"/>
    <property type="evidence" value="ECO:0007669"/>
    <property type="project" value="InterPro"/>
</dbReference>
<protein>
    <recommendedName>
        <fullName evidence="2">Rad21/Rec8-like protein C-terminal eukaryotic domain-containing protein</fullName>
    </recommendedName>
</protein>
<feature type="domain" description="Rad21/Rec8-like protein C-terminal eukaryotic" evidence="2">
    <location>
        <begin position="395"/>
        <end position="429"/>
    </location>
</feature>
<evidence type="ECO:0000313" key="4">
    <source>
        <dbReference type="Proteomes" id="UP000298390"/>
    </source>
</evidence>
<dbReference type="InterPro" id="IPR036390">
    <property type="entry name" value="WH_DNA-bd_sf"/>
</dbReference>
<name>A0A4Y9YMI5_9APHY</name>
<evidence type="ECO:0000259" key="2">
    <source>
        <dbReference type="Pfam" id="PF04824"/>
    </source>
</evidence>
<dbReference type="GO" id="GO:0003682">
    <property type="term" value="F:chromatin binding"/>
    <property type="evidence" value="ECO:0007669"/>
    <property type="project" value="TreeGrafter"/>
</dbReference>
<sequence length="429" mass="46915">MLDEHHEHLLSQSFDASFSGTGFGAPMPASQMEGGLAFSDDVFGLHDGTDLGDIGDELARELGEGWGAPVDPLGGDDLFATGQLDAGLGMDFEFEGAQSFGAGPNTDSTPSVRPQARENGEGIQPDGSIIVPLMPFSPIQGEDVEMQPNPDDPLQAEAPTKPQKKAKRVRLLLDARTELTDEELKAARANYMEGQETIRQELVHKKFEKESGKIMEELIWGVPSGMQAPVLVDFWMQNFKLQVEARAASMQDTQPPHKRRRIAHEEFQDGNALDEGFGAPPDADFGVNADMGFMMDNNEPAGFGWWRLQLKDAFFGVPGEESMANESQLSDMNTLTLERNSHNFLESVAYVETKENELLTVVCDRYAKMQLKTFPSATSTLTFDDVVPKQTSTPHVAAAAFYHCLVLATKNLVGVAQEAPYGTLSITVK</sequence>
<organism evidence="3 4">
    <name type="scientific">Rhodofomes roseus</name>
    <dbReference type="NCBI Taxonomy" id="34475"/>
    <lineage>
        <taxon>Eukaryota</taxon>
        <taxon>Fungi</taxon>
        <taxon>Dikarya</taxon>
        <taxon>Basidiomycota</taxon>
        <taxon>Agaricomycotina</taxon>
        <taxon>Agaricomycetes</taxon>
        <taxon>Polyporales</taxon>
        <taxon>Rhodofomes</taxon>
    </lineage>
</organism>
<reference evidence="3 4" key="1">
    <citation type="submission" date="2019-01" db="EMBL/GenBank/DDBJ databases">
        <title>Genome sequencing of the rare red list fungi Fomitopsis rosea.</title>
        <authorList>
            <person name="Buettner E."/>
            <person name="Kellner H."/>
        </authorList>
    </citation>
    <scope>NUCLEOTIDE SEQUENCE [LARGE SCALE GENOMIC DNA]</scope>
    <source>
        <strain evidence="3 4">DSM 105464</strain>
    </source>
</reference>
<dbReference type="STRING" id="34475.A0A4Y9YMI5"/>
<gene>
    <name evidence="3" type="ORF">EVJ58_g3563</name>
</gene>
<feature type="region of interest" description="Disordered" evidence="1">
    <location>
        <begin position="98"/>
        <end position="167"/>
    </location>
</feature>
<dbReference type="GO" id="GO:0008278">
    <property type="term" value="C:cohesin complex"/>
    <property type="evidence" value="ECO:0007669"/>
    <property type="project" value="InterPro"/>
</dbReference>
<dbReference type="SUPFAM" id="SSF46785">
    <property type="entry name" value="Winged helix' DNA-binding domain"/>
    <property type="match status" value="1"/>
</dbReference>